<protein>
    <submittedName>
        <fullName evidence="1">Uncharacterized protein</fullName>
    </submittedName>
</protein>
<dbReference type="Proteomes" id="UP000024635">
    <property type="component" value="Unassembled WGS sequence"/>
</dbReference>
<reference evidence="2" key="1">
    <citation type="journal article" date="2015" name="Nat. Genet.">
        <title>The genome and transcriptome of the zoonotic hookworm Ancylostoma ceylanicum identify infection-specific gene families.</title>
        <authorList>
            <person name="Schwarz E.M."/>
            <person name="Hu Y."/>
            <person name="Antoshechkin I."/>
            <person name="Miller M.M."/>
            <person name="Sternberg P.W."/>
            <person name="Aroian R.V."/>
        </authorList>
    </citation>
    <scope>NUCLEOTIDE SEQUENCE</scope>
    <source>
        <strain evidence="2">HY135</strain>
    </source>
</reference>
<dbReference type="EMBL" id="JARK01001376">
    <property type="protein sequence ID" value="EYC14452.1"/>
    <property type="molecule type" value="Genomic_DNA"/>
</dbReference>
<evidence type="ECO:0000313" key="1">
    <source>
        <dbReference type="EMBL" id="EYC14452.1"/>
    </source>
</evidence>
<gene>
    <name evidence="1" type="primary">Acey_s0040.g211</name>
    <name evidence="1" type="ORF">Y032_0040g211</name>
</gene>
<proteinExistence type="predicted"/>
<name>A0A016UHZ6_9BILA</name>
<evidence type="ECO:0000313" key="2">
    <source>
        <dbReference type="Proteomes" id="UP000024635"/>
    </source>
</evidence>
<dbReference type="AlphaFoldDB" id="A0A016UHZ6"/>
<organism evidence="1 2">
    <name type="scientific">Ancylostoma ceylanicum</name>
    <dbReference type="NCBI Taxonomy" id="53326"/>
    <lineage>
        <taxon>Eukaryota</taxon>
        <taxon>Metazoa</taxon>
        <taxon>Ecdysozoa</taxon>
        <taxon>Nematoda</taxon>
        <taxon>Chromadorea</taxon>
        <taxon>Rhabditida</taxon>
        <taxon>Rhabditina</taxon>
        <taxon>Rhabditomorpha</taxon>
        <taxon>Strongyloidea</taxon>
        <taxon>Ancylostomatidae</taxon>
        <taxon>Ancylostomatinae</taxon>
        <taxon>Ancylostoma</taxon>
    </lineage>
</organism>
<sequence length="70" mass="7928">MEDTRMERPKKAFARKKPLLVIAPMRLTLVRTSIPESVEKEQEAVVRRNGSIASDPIDRALMGVIVINRV</sequence>
<comment type="caution">
    <text evidence="1">The sequence shown here is derived from an EMBL/GenBank/DDBJ whole genome shotgun (WGS) entry which is preliminary data.</text>
</comment>
<accession>A0A016UHZ6</accession>
<keyword evidence="2" id="KW-1185">Reference proteome</keyword>